<dbReference type="EMBL" id="JBHUCZ010000010">
    <property type="protein sequence ID" value="MFD1568154.1"/>
    <property type="molecule type" value="Genomic_DNA"/>
</dbReference>
<dbReference type="Proteomes" id="UP001597139">
    <property type="component" value="Unassembled WGS sequence"/>
</dbReference>
<reference evidence="3 4" key="1">
    <citation type="journal article" date="2019" name="Int. J. Syst. Evol. Microbiol.">
        <title>The Global Catalogue of Microorganisms (GCM) 10K type strain sequencing project: providing services to taxonomists for standard genome sequencing and annotation.</title>
        <authorList>
            <consortium name="The Broad Institute Genomics Platform"/>
            <consortium name="The Broad Institute Genome Sequencing Center for Infectious Disease"/>
            <person name="Wu L."/>
            <person name="Ma J."/>
        </authorList>
    </citation>
    <scope>NUCLEOTIDE SEQUENCE [LARGE SCALE GENOMIC DNA]</scope>
    <source>
        <strain evidence="3 4">CGMCC 1.12859</strain>
    </source>
</reference>
<name>A0ABD6BST5_9EURY</name>
<dbReference type="PROSITE" id="PS51257">
    <property type="entry name" value="PROKAR_LIPOPROTEIN"/>
    <property type="match status" value="1"/>
</dbReference>
<feature type="compositionally biased region" description="Gly residues" evidence="1">
    <location>
        <begin position="208"/>
        <end position="218"/>
    </location>
</feature>
<evidence type="ECO:0000256" key="1">
    <source>
        <dbReference type="SAM" id="MobiDB-lite"/>
    </source>
</evidence>
<dbReference type="RefSeq" id="WP_267647866.1">
    <property type="nucleotide sequence ID" value="NZ_JANHGR010000002.1"/>
</dbReference>
<dbReference type="Pfam" id="PF14321">
    <property type="entry name" value="DUF4382"/>
    <property type="match status" value="1"/>
</dbReference>
<feature type="region of interest" description="Disordered" evidence="1">
    <location>
        <begin position="208"/>
        <end position="237"/>
    </location>
</feature>
<feature type="domain" description="DUF4382" evidence="2">
    <location>
        <begin position="36"/>
        <end position="179"/>
    </location>
</feature>
<organism evidence="3 4">
    <name type="scientific">Halolamina litorea</name>
    <dbReference type="NCBI Taxonomy" id="1515593"/>
    <lineage>
        <taxon>Archaea</taxon>
        <taxon>Methanobacteriati</taxon>
        <taxon>Methanobacteriota</taxon>
        <taxon>Stenosarchaea group</taxon>
        <taxon>Halobacteria</taxon>
        <taxon>Halobacteriales</taxon>
        <taxon>Haloferacaceae</taxon>
    </lineage>
</organism>
<proteinExistence type="predicted"/>
<protein>
    <submittedName>
        <fullName evidence="3">DUF4382 domain-containing protein</fullName>
    </submittedName>
</protein>
<feature type="compositionally biased region" description="Basic and acidic residues" evidence="1">
    <location>
        <begin position="219"/>
        <end position="237"/>
    </location>
</feature>
<sequence>MRTTSLLAVATLIVLAGCTGSVPGGVADTTEADGSSLHVYVSDDPGAIDRFEHVNVTITQLSVRSATAPDEHDDDGRHRHRHRGNWTSYDLNATTVDLTELRGANASLLHAVGVPAGEYDAVSVTVADVNATLEGGESADVVLPDERLTVRKPFTVGGDESTAFVVDAVVRERDGGYVLVPNVERSGTDVELRPRGDCDCCHGHGSGGNETHHGGGWSHHGDHSGTDTHHGSGENCR</sequence>
<dbReference type="AlphaFoldDB" id="A0ABD6BST5"/>
<evidence type="ECO:0000259" key="2">
    <source>
        <dbReference type="Pfam" id="PF14321"/>
    </source>
</evidence>
<dbReference type="InterPro" id="IPR025491">
    <property type="entry name" value="DUF4382"/>
</dbReference>
<gene>
    <name evidence="3" type="ORF">ACFSAU_11675</name>
</gene>
<comment type="caution">
    <text evidence="3">The sequence shown here is derived from an EMBL/GenBank/DDBJ whole genome shotgun (WGS) entry which is preliminary data.</text>
</comment>
<keyword evidence="4" id="KW-1185">Reference proteome</keyword>
<evidence type="ECO:0000313" key="3">
    <source>
        <dbReference type="EMBL" id="MFD1568154.1"/>
    </source>
</evidence>
<evidence type="ECO:0000313" key="4">
    <source>
        <dbReference type="Proteomes" id="UP001597139"/>
    </source>
</evidence>
<accession>A0ABD6BST5</accession>